<evidence type="ECO:0000256" key="1">
    <source>
        <dbReference type="ARBA" id="ARBA00024484"/>
    </source>
</evidence>
<feature type="non-terminal residue" evidence="3">
    <location>
        <position position="299"/>
    </location>
</feature>
<dbReference type="Gene3D" id="3.40.50.12780">
    <property type="entry name" value="N-terminal domain of ligase-like"/>
    <property type="match status" value="1"/>
</dbReference>
<name>X1ADX4_9ZZZZ</name>
<protein>
    <recommendedName>
        <fullName evidence="2">AMP-dependent synthetase/ligase domain-containing protein</fullName>
    </recommendedName>
</protein>
<organism evidence="3">
    <name type="scientific">marine sediment metagenome</name>
    <dbReference type="NCBI Taxonomy" id="412755"/>
    <lineage>
        <taxon>unclassified sequences</taxon>
        <taxon>metagenomes</taxon>
        <taxon>ecological metagenomes</taxon>
    </lineage>
</organism>
<accession>X1ADX4</accession>
<comment type="catalytic activity">
    <reaction evidence="1">
        <text>a long-chain fatty acid + ATP + CoA = a long-chain fatty acyl-CoA + AMP + diphosphate</text>
        <dbReference type="Rhea" id="RHEA:15421"/>
        <dbReference type="ChEBI" id="CHEBI:30616"/>
        <dbReference type="ChEBI" id="CHEBI:33019"/>
        <dbReference type="ChEBI" id="CHEBI:57287"/>
        <dbReference type="ChEBI" id="CHEBI:57560"/>
        <dbReference type="ChEBI" id="CHEBI:83139"/>
        <dbReference type="ChEBI" id="CHEBI:456215"/>
        <dbReference type="EC" id="6.2.1.3"/>
    </reaction>
    <physiologicalReaction direction="left-to-right" evidence="1">
        <dbReference type="Rhea" id="RHEA:15422"/>
    </physiologicalReaction>
</comment>
<evidence type="ECO:0000313" key="3">
    <source>
        <dbReference type="EMBL" id="GAG80765.1"/>
    </source>
</evidence>
<feature type="domain" description="AMP-dependent synthetase/ligase" evidence="2">
    <location>
        <begin position="1"/>
        <end position="177"/>
    </location>
</feature>
<dbReference type="InterPro" id="IPR045851">
    <property type="entry name" value="AMP-bd_C_sf"/>
</dbReference>
<dbReference type="InterPro" id="IPR042099">
    <property type="entry name" value="ANL_N_sf"/>
</dbReference>
<dbReference type="PANTHER" id="PTHR43272">
    <property type="entry name" value="LONG-CHAIN-FATTY-ACID--COA LIGASE"/>
    <property type="match status" value="1"/>
</dbReference>
<dbReference type="GO" id="GO:0016020">
    <property type="term" value="C:membrane"/>
    <property type="evidence" value="ECO:0007669"/>
    <property type="project" value="TreeGrafter"/>
</dbReference>
<proteinExistence type="predicted"/>
<feature type="non-terminal residue" evidence="3">
    <location>
        <position position="1"/>
    </location>
</feature>
<dbReference type="SUPFAM" id="SSF56801">
    <property type="entry name" value="Acetyl-CoA synthetase-like"/>
    <property type="match status" value="1"/>
</dbReference>
<dbReference type="InterPro" id="IPR000873">
    <property type="entry name" value="AMP-dep_synth/lig_dom"/>
</dbReference>
<comment type="caution">
    <text evidence="3">The sequence shown here is derived from an EMBL/GenBank/DDBJ whole genome shotgun (WGS) entry which is preliminary data.</text>
</comment>
<dbReference type="EMBL" id="BART01017694">
    <property type="protein sequence ID" value="GAG80765.1"/>
    <property type="molecule type" value="Genomic_DNA"/>
</dbReference>
<gene>
    <name evidence="3" type="ORF">S01H4_33587</name>
</gene>
<dbReference type="PANTHER" id="PTHR43272:SF52">
    <property type="entry name" value="AMP-DEPENDENT SYNTHETASE_LIGASE DOMAIN-CONTAINING PROTEIN"/>
    <property type="match status" value="1"/>
</dbReference>
<sequence>LPLHHAFAFTTNLLLPILAGARITMAENIRTVARDMQETGPTVLIAVPLMLEKMHARMQDGIQESKVANLLMKVGLKRAVANRIRKKLGGQIRMIVTGGAACDAALIKGLDRMGLPVIEGYGLTETGPVLAINPPGKARAGSVGKALPGVELKIVDPNNDGVGEIAVRGQNIMKGYFNNPEASAECMRDGWFLTGDLGMLDSKEYLTITGRKKNVIVNREGKNIYPQEIENEVCRSKFIREAIVLPYSDADNPVGEKPAIIVVPDAQAINEHAEHKGKTLSQSDIDQFVRDEVKSTTRR</sequence>
<dbReference type="Gene3D" id="3.30.300.30">
    <property type="match status" value="1"/>
</dbReference>
<evidence type="ECO:0000259" key="2">
    <source>
        <dbReference type="Pfam" id="PF00501"/>
    </source>
</evidence>
<reference evidence="3" key="1">
    <citation type="journal article" date="2014" name="Front. Microbiol.">
        <title>High frequency of phylogenetically diverse reductive dehalogenase-homologous genes in deep subseafloor sedimentary metagenomes.</title>
        <authorList>
            <person name="Kawai M."/>
            <person name="Futagami T."/>
            <person name="Toyoda A."/>
            <person name="Takaki Y."/>
            <person name="Nishi S."/>
            <person name="Hori S."/>
            <person name="Arai W."/>
            <person name="Tsubouchi T."/>
            <person name="Morono Y."/>
            <person name="Uchiyama I."/>
            <person name="Ito T."/>
            <person name="Fujiyama A."/>
            <person name="Inagaki F."/>
            <person name="Takami H."/>
        </authorList>
    </citation>
    <scope>NUCLEOTIDE SEQUENCE</scope>
    <source>
        <strain evidence="3">Expedition CK06-06</strain>
    </source>
</reference>
<dbReference type="GO" id="GO:0004467">
    <property type="term" value="F:long-chain fatty acid-CoA ligase activity"/>
    <property type="evidence" value="ECO:0007669"/>
    <property type="project" value="UniProtKB-EC"/>
</dbReference>
<dbReference type="AlphaFoldDB" id="X1ADX4"/>
<dbReference type="Pfam" id="PF00501">
    <property type="entry name" value="AMP-binding"/>
    <property type="match status" value="1"/>
</dbReference>